<accession>A0ABC8SFK8</accession>
<evidence type="ECO:0000313" key="4">
    <source>
        <dbReference type="Proteomes" id="UP001642360"/>
    </source>
</evidence>
<dbReference type="EMBL" id="CAUOFW020001555">
    <property type="protein sequence ID" value="CAK9146272.1"/>
    <property type="molecule type" value="Genomic_DNA"/>
</dbReference>
<name>A0ABC8SFK8_9AQUA</name>
<dbReference type="EMBL" id="CAUOFW020002776">
    <property type="protein sequence ID" value="CAK9155986.1"/>
    <property type="molecule type" value="Genomic_DNA"/>
</dbReference>
<reference evidence="3 4" key="1">
    <citation type="submission" date="2024-02" db="EMBL/GenBank/DDBJ databases">
        <authorList>
            <person name="Vignale AGUSTIN F."/>
            <person name="Sosa J E."/>
            <person name="Modenutti C."/>
        </authorList>
    </citation>
    <scope>NUCLEOTIDE SEQUENCE [LARGE SCALE GENOMIC DNA]</scope>
</reference>
<feature type="region of interest" description="Disordered" evidence="1">
    <location>
        <begin position="49"/>
        <end position="170"/>
    </location>
</feature>
<sequence length="170" mass="18869">MEVERLCSGAFALERMVCSALEAVVVDTALVAQKTLVWLILLIVSVPNDIDMLPNPLGEEKSFPLRDLNRVTRPDAENKDASDTEDDEDEDNDADVNDEDDDEFSGEEVSDDDEGDSEDDVEANGDGGSDDDDDDDDDSDEDDDDDSDEDEGEEEDDEEEQNQPPFKKKK</sequence>
<evidence type="ECO:0000313" key="2">
    <source>
        <dbReference type="EMBL" id="CAK9146272.1"/>
    </source>
</evidence>
<dbReference type="PANTHER" id="PTHR35711:SF1">
    <property type="entry name" value="ECTODERMAL, ISOFORM F"/>
    <property type="match status" value="1"/>
</dbReference>
<keyword evidence="4" id="KW-1185">Reference proteome</keyword>
<feature type="compositionally biased region" description="Basic and acidic residues" evidence="1">
    <location>
        <begin position="58"/>
        <end position="82"/>
    </location>
</feature>
<dbReference type="Proteomes" id="UP001642360">
    <property type="component" value="Unassembled WGS sequence"/>
</dbReference>
<organism evidence="3 4">
    <name type="scientific">Ilex paraguariensis</name>
    <name type="common">yerba mate</name>
    <dbReference type="NCBI Taxonomy" id="185542"/>
    <lineage>
        <taxon>Eukaryota</taxon>
        <taxon>Viridiplantae</taxon>
        <taxon>Streptophyta</taxon>
        <taxon>Embryophyta</taxon>
        <taxon>Tracheophyta</taxon>
        <taxon>Spermatophyta</taxon>
        <taxon>Magnoliopsida</taxon>
        <taxon>eudicotyledons</taxon>
        <taxon>Gunneridae</taxon>
        <taxon>Pentapetalae</taxon>
        <taxon>asterids</taxon>
        <taxon>campanulids</taxon>
        <taxon>Aquifoliales</taxon>
        <taxon>Aquifoliaceae</taxon>
        <taxon>Ilex</taxon>
    </lineage>
</organism>
<dbReference type="AlphaFoldDB" id="A0ABC8SFK8"/>
<protein>
    <submittedName>
        <fullName evidence="3">Uncharacterized protein</fullName>
    </submittedName>
</protein>
<dbReference type="PANTHER" id="PTHR35711">
    <property type="entry name" value="EXPRESSED PROTEIN"/>
    <property type="match status" value="1"/>
</dbReference>
<evidence type="ECO:0000313" key="3">
    <source>
        <dbReference type="EMBL" id="CAK9155986.1"/>
    </source>
</evidence>
<feature type="compositionally biased region" description="Acidic residues" evidence="1">
    <location>
        <begin position="83"/>
        <end position="161"/>
    </location>
</feature>
<gene>
    <name evidence="2" type="ORF">ILEXP_LOCUS14106</name>
    <name evidence="3" type="ORF">ILEXP_LOCUS24401</name>
</gene>
<proteinExistence type="predicted"/>
<comment type="caution">
    <text evidence="3">The sequence shown here is derived from an EMBL/GenBank/DDBJ whole genome shotgun (WGS) entry which is preliminary data.</text>
</comment>
<evidence type="ECO:0000256" key="1">
    <source>
        <dbReference type="SAM" id="MobiDB-lite"/>
    </source>
</evidence>